<evidence type="ECO:0000313" key="3">
    <source>
        <dbReference type="Proteomes" id="UP000610966"/>
    </source>
</evidence>
<evidence type="ECO:0000313" key="2">
    <source>
        <dbReference type="EMBL" id="GIH69477.1"/>
    </source>
</evidence>
<keyword evidence="3" id="KW-1185">Reference proteome</keyword>
<comment type="caution">
    <text evidence="2">The sequence shown here is derived from an EMBL/GenBank/DDBJ whole genome shotgun (WGS) entry which is preliminary data.</text>
</comment>
<organism evidence="2 3">
    <name type="scientific">Sphaerimonospora thailandensis</name>
    <dbReference type="NCBI Taxonomy" id="795644"/>
    <lineage>
        <taxon>Bacteria</taxon>
        <taxon>Bacillati</taxon>
        <taxon>Actinomycetota</taxon>
        <taxon>Actinomycetes</taxon>
        <taxon>Streptosporangiales</taxon>
        <taxon>Streptosporangiaceae</taxon>
        <taxon>Sphaerimonospora</taxon>
    </lineage>
</organism>
<name>A0A8J3R8U1_9ACTN</name>
<protein>
    <submittedName>
        <fullName evidence="2">Uncharacterized protein</fullName>
    </submittedName>
</protein>
<accession>A0A8J3R8U1</accession>
<dbReference type="AlphaFoldDB" id="A0A8J3R8U1"/>
<proteinExistence type="predicted"/>
<dbReference type="RefSeq" id="WP_204014130.1">
    <property type="nucleotide sequence ID" value="NZ_BOOG01000015.1"/>
</dbReference>
<gene>
    <name evidence="2" type="ORF">Mth01_17300</name>
</gene>
<dbReference type="EMBL" id="BOOG01000015">
    <property type="protein sequence ID" value="GIH69477.1"/>
    <property type="molecule type" value="Genomic_DNA"/>
</dbReference>
<feature type="region of interest" description="Disordered" evidence="1">
    <location>
        <begin position="82"/>
        <end position="112"/>
    </location>
</feature>
<dbReference type="Proteomes" id="UP000610966">
    <property type="component" value="Unassembled WGS sequence"/>
</dbReference>
<evidence type="ECO:0000256" key="1">
    <source>
        <dbReference type="SAM" id="MobiDB-lite"/>
    </source>
</evidence>
<feature type="compositionally biased region" description="Low complexity" evidence="1">
    <location>
        <begin position="88"/>
        <end position="98"/>
    </location>
</feature>
<reference evidence="2" key="1">
    <citation type="submission" date="2021-01" db="EMBL/GenBank/DDBJ databases">
        <title>Whole genome shotgun sequence of Sphaerimonospora thailandensis NBRC 107569.</title>
        <authorList>
            <person name="Komaki H."/>
            <person name="Tamura T."/>
        </authorList>
    </citation>
    <scope>NUCLEOTIDE SEQUENCE</scope>
    <source>
        <strain evidence="2">NBRC 107569</strain>
    </source>
</reference>
<sequence length="112" mass="12323">MSQIPAEAYPVAVYSGHRHATPDTIRVEVAESTVLLWIDGLMIGTPLDADDTRLRAAIDTAYATSQACERYAAIVRAELERRDRERATAPAEAALLAATHHHDTPMEDTDEH</sequence>